<feature type="transmembrane region" description="Helical" evidence="17">
    <location>
        <begin position="16"/>
        <end position="36"/>
    </location>
</feature>
<keyword evidence="6" id="KW-0573">Peptidoglycan synthesis</keyword>
<evidence type="ECO:0000256" key="17">
    <source>
        <dbReference type="SAM" id="Phobius"/>
    </source>
</evidence>
<comment type="function">
    <text evidence="16">Peptidoglycan polymerase that is essential for cell division.</text>
</comment>
<proteinExistence type="inferred from homology"/>
<dbReference type="PROSITE" id="PS51257">
    <property type="entry name" value="PROKAR_LIPOPROTEIN"/>
    <property type="match status" value="1"/>
</dbReference>
<comment type="similarity">
    <text evidence="11">Belongs to the SEDS family. FtsW subfamily.</text>
</comment>
<keyword evidence="2" id="KW-0328">Glycosyltransferase</keyword>
<feature type="transmembrane region" description="Helical" evidence="17">
    <location>
        <begin position="80"/>
        <end position="101"/>
    </location>
</feature>
<dbReference type="RefSeq" id="WP_020724114.1">
    <property type="nucleotide sequence ID" value="NZ_JBBMEU010000016.1"/>
</dbReference>
<feature type="transmembrane region" description="Helical" evidence="17">
    <location>
        <begin position="313"/>
        <end position="333"/>
    </location>
</feature>
<feature type="transmembrane region" description="Helical" evidence="17">
    <location>
        <begin position="226"/>
        <end position="244"/>
    </location>
</feature>
<feature type="transmembrane region" description="Helical" evidence="17">
    <location>
        <begin position="174"/>
        <end position="192"/>
    </location>
</feature>
<comment type="caution">
    <text evidence="18">The sequence shown here is derived from an EMBL/GenBank/DDBJ whole genome shotgun (WGS) entry which is preliminary data.</text>
</comment>
<evidence type="ECO:0000256" key="10">
    <source>
        <dbReference type="ARBA" id="ARBA00033270"/>
    </source>
</evidence>
<gene>
    <name evidence="18" type="ORF">WMO23_04020</name>
</gene>
<feature type="transmembrane region" description="Helical" evidence="17">
    <location>
        <begin position="345"/>
        <end position="367"/>
    </location>
</feature>
<evidence type="ECO:0000256" key="3">
    <source>
        <dbReference type="ARBA" id="ARBA00022679"/>
    </source>
</evidence>
<keyword evidence="3" id="KW-0808">Transferase</keyword>
<reference evidence="18 19" key="1">
    <citation type="submission" date="2024-03" db="EMBL/GenBank/DDBJ databases">
        <title>Human intestinal bacterial collection.</title>
        <authorList>
            <person name="Pauvert C."/>
            <person name="Hitch T.C.A."/>
            <person name="Clavel T."/>
        </authorList>
    </citation>
    <scope>NUCLEOTIDE SEQUENCE [LARGE SCALE GENOMIC DNA]</scope>
    <source>
        <strain evidence="18 19">CLA-AA-H81</strain>
    </source>
</reference>
<accession>A0ABV1CUU9</accession>
<evidence type="ECO:0000256" key="4">
    <source>
        <dbReference type="ARBA" id="ARBA00022692"/>
    </source>
</evidence>
<evidence type="ECO:0000256" key="14">
    <source>
        <dbReference type="ARBA" id="ARBA00044770"/>
    </source>
</evidence>
<evidence type="ECO:0000256" key="9">
    <source>
        <dbReference type="ARBA" id="ARBA00032370"/>
    </source>
</evidence>
<evidence type="ECO:0000256" key="12">
    <source>
        <dbReference type="ARBA" id="ARBA00041185"/>
    </source>
</evidence>
<evidence type="ECO:0000256" key="11">
    <source>
        <dbReference type="ARBA" id="ARBA00038053"/>
    </source>
</evidence>
<organism evidence="18 19">
    <name type="scientific">Megasphaera intestinihominis</name>
    <dbReference type="NCBI Taxonomy" id="3133159"/>
    <lineage>
        <taxon>Bacteria</taxon>
        <taxon>Bacillati</taxon>
        <taxon>Bacillota</taxon>
        <taxon>Negativicutes</taxon>
        <taxon>Veillonellales</taxon>
        <taxon>Veillonellaceae</taxon>
        <taxon>Megasphaera</taxon>
    </lineage>
</organism>
<dbReference type="Proteomes" id="UP001433088">
    <property type="component" value="Unassembled WGS sequence"/>
</dbReference>
<keyword evidence="5" id="KW-0133">Cell shape</keyword>
<sequence length="430" mass="47483">MLKPRLTVRTRRRRTNVLWLVGIFSCLVVIGMENILSSTFVLDGGSTVYGYLLKQLGFLVMGLLASAGVWHLGYPWLRRWCGTLVLISAVLLFAVKAIGITVNGAQRWLGYGAVSFQPSEFAKLAAIICTAAALTFFWECHGDQQTVVERFTKKWRIEHLAPSLLAKKKLFKSYGLLCLLPALFLSAIILIQPDAGTAIVLFVPSAFMLFCSGIPLYDRHWSYKKIGLWTLAAIVIGVLAFYFFGHDYQKDRIRAWIYPEDYKKTIGYQITQSLIAIGSGGVWGQGMGTGISKFSYLPEAHTDFAYAILCQEWGFLGGVLVLFLFFALIYFGVQAAGSCQDRFGMFLAMGITFSLGGQGLVNMAMVTDLFPVVGVPLPFISYGGSSLILNLISASLLLRVSYDNYMAAAKAQDLSAQQARQALRPPFMGH</sequence>
<dbReference type="InterPro" id="IPR001182">
    <property type="entry name" value="FtsW/RodA"/>
</dbReference>
<evidence type="ECO:0000256" key="6">
    <source>
        <dbReference type="ARBA" id="ARBA00022984"/>
    </source>
</evidence>
<evidence type="ECO:0000256" key="16">
    <source>
        <dbReference type="ARBA" id="ARBA00049966"/>
    </source>
</evidence>
<name>A0ABV1CUU9_9FIRM</name>
<evidence type="ECO:0000256" key="5">
    <source>
        <dbReference type="ARBA" id="ARBA00022960"/>
    </source>
</evidence>
<dbReference type="PANTHER" id="PTHR30474">
    <property type="entry name" value="CELL CYCLE PROTEIN"/>
    <property type="match status" value="1"/>
</dbReference>
<dbReference type="EMBL" id="JBBMEU010000016">
    <property type="protein sequence ID" value="MEQ2421901.1"/>
    <property type="molecule type" value="Genomic_DNA"/>
</dbReference>
<comment type="catalytic activity">
    <reaction evidence="15">
        <text>[GlcNAc-(1-&gt;4)-Mur2Ac(oyl-L-Ala-gamma-D-Glu-L-Lys-D-Ala-D-Ala)](n)-di-trans,octa-cis-undecaprenyl diphosphate + beta-D-GlcNAc-(1-&gt;4)-Mur2Ac(oyl-L-Ala-gamma-D-Glu-L-Lys-D-Ala-D-Ala)-di-trans,octa-cis-undecaprenyl diphosphate = [GlcNAc-(1-&gt;4)-Mur2Ac(oyl-L-Ala-gamma-D-Glu-L-Lys-D-Ala-D-Ala)](n+1)-di-trans,octa-cis-undecaprenyl diphosphate + di-trans,octa-cis-undecaprenyl diphosphate + H(+)</text>
        <dbReference type="Rhea" id="RHEA:23708"/>
        <dbReference type="Rhea" id="RHEA-COMP:9602"/>
        <dbReference type="Rhea" id="RHEA-COMP:9603"/>
        <dbReference type="ChEBI" id="CHEBI:15378"/>
        <dbReference type="ChEBI" id="CHEBI:58405"/>
        <dbReference type="ChEBI" id="CHEBI:60033"/>
        <dbReference type="ChEBI" id="CHEBI:78435"/>
        <dbReference type="EC" id="2.4.99.28"/>
    </reaction>
</comment>
<feature type="transmembrane region" description="Helical" evidence="17">
    <location>
        <begin position="379"/>
        <end position="398"/>
    </location>
</feature>
<evidence type="ECO:0000256" key="8">
    <source>
        <dbReference type="ARBA" id="ARBA00023136"/>
    </source>
</evidence>
<keyword evidence="8 17" id="KW-0472">Membrane</keyword>
<keyword evidence="4 17" id="KW-0812">Transmembrane</keyword>
<evidence type="ECO:0000313" key="19">
    <source>
        <dbReference type="Proteomes" id="UP001433088"/>
    </source>
</evidence>
<evidence type="ECO:0000256" key="13">
    <source>
        <dbReference type="ARBA" id="ARBA00041418"/>
    </source>
</evidence>
<evidence type="ECO:0000256" key="15">
    <source>
        <dbReference type="ARBA" id="ARBA00049902"/>
    </source>
</evidence>
<keyword evidence="19" id="KW-1185">Reference proteome</keyword>
<comment type="subcellular location">
    <subcellularLocation>
        <location evidence="1">Membrane</location>
        <topology evidence="1">Multi-pass membrane protein</topology>
    </subcellularLocation>
</comment>
<keyword evidence="7 17" id="KW-1133">Transmembrane helix</keyword>
<evidence type="ECO:0000256" key="1">
    <source>
        <dbReference type="ARBA" id="ARBA00004141"/>
    </source>
</evidence>
<feature type="transmembrane region" description="Helical" evidence="17">
    <location>
        <begin position="198"/>
        <end position="217"/>
    </location>
</feature>
<evidence type="ECO:0000256" key="2">
    <source>
        <dbReference type="ARBA" id="ARBA00022676"/>
    </source>
</evidence>
<feature type="transmembrane region" description="Helical" evidence="17">
    <location>
        <begin position="56"/>
        <end position="73"/>
    </location>
</feature>
<evidence type="ECO:0000313" key="18">
    <source>
        <dbReference type="EMBL" id="MEQ2421901.1"/>
    </source>
</evidence>
<dbReference type="Pfam" id="PF01098">
    <property type="entry name" value="FTSW_RODA_SPOVE"/>
    <property type="match status" value="1"/>
</dbReference>
<evidence type="ECO:0000256" key="7">
    <source>
        <dbReference type="ARBA" id="ARBA00022989"/>
    </source>
</evidence>
<protein>
    <recommendedName>
        <fullName evidence="12">Probable peptidoglycan glycosyltransferase FtsW</fullName>
        <ecNumber evidence="14">2.4.99.28</ecNumber>
    </recommendedName>
    <alternativeName>
        <fullName evidence="13">Cell division protein FtsW</fullName>
    </alternativeName>
    <alternativeName>
        <fullName evidence="10">Cell wall polymerase</fullName>
    </alternativeName>
    <alternativeName>
        <fullName evidence="9">Peptidoglycan polymerase</fullName>
    </alternativeName>
</protein>
<dbReference type="PANTHER" id="PTHR30474:SF2">
    <property type="entry name" value="PEPTIDOGLYCAN GLYCOSYLTRANSFERASE FTSW-RELATED"/>
    <property type="match status" value="1"/>
</dbReference>
<dbReference type="EC" id="2.4.99.28" evidence="14"/>